<protein>
    <submittedName>
        <fullName evidence="2">Uncharacterized protein</fullName>
    </submittedName>
</protein>
<sequence>MSAAEEADGIVTREPLDGNAEEEERYRLKTIALQECYDTVALQSVRLRERIYQVKKQCRRLEVMKRVALNMLHQNTGTYDIPPLEIVDEVGTCYEENDTVFIP</sequence>
<accession>A0A0B1SJZ1</accession>
<evidence type="ECO:0000256" key="1">
    <source>
        <dbReference type="SAM" id="MobiDB-lite"/>
    </source>
</evidence>
<dbReference type="AlphaFoldDB" id="A0A0B1SJZ1"/>
<dbReference type="EMBL" id="KN564719">
    <property type="protein sequence ID" value="KHJ85244.1"/>
    <property type="molecule type" value="Genomic_DNA"/>
</dbReference>
<name>A0A0B1SJZ1_OESDE</name>
<dbReference type="Proteomes" id="UP000053660">
    <property type="component" value="Unassembled WGS sequence"/>
</dbReference>
<keyword evidence="3" id="KW-1185">Reference proteome</keyword>
<reference evidence="2 3" key="1">
    <citation type="submission" date="2014-03" db="EMBL/GenBank/DDBJ databases">
        <title>Draft genome of the hookworm Oesophagostomum dentatum.</title>
        <authorList>
            <person name="Mitreva M."/>
        </authorList>
    </citation>
    <scope>NUCLEOTIDE SEQUENCE [LARGE SCALE GENOMIC DNA]</scope>
    <source>
        <strain evidence="2 3">OD-Hann</strain>
    </source>
</reference>
<organism evidence="2 3">
    <name type="scientific">Oesophagostomum dentatum</name>
    <name type="common">Nodular worm</name>
    <dbReference type="NCBI Taxonomy" id="61180"/>
    <lineage>
        <taxon>Eukaryota</taxon>
        <taxon>Metazoa</taxon>
        <taxon>Ecdysozoa</taxon>
        <taxon>Nematoda</taxon>
        <taxon>Chromadorea</taxon>
        <taxon>Rhabditida</taxon>
        <taxon>Rhabditina</taxon>
        <taxon>Rhabditomorpha</taxon>
        <taxon>Strongyloidea</taxon>
        <taxon>Strongylidae</taxon>
        <taxon>Oesophagostomum</taxon>
    </lineage>
</organism>
<proteinExistence type="predicted"/>
<evidence type="ECO:0000313" key="2">
    <source>
        <dbReference type="EMBL" id="KHJ85244.1"/>
    </source>
</evidence>
<gene>
    <name evidence="2" type="ORF">OESDEN_15034</name>
</gene>
<feature type="region of interest" description="Disordered" evidence="1">
    <location>
        <begin position="1"/>
        <end position="21"/>
    </location>
</feature>
<dbReference type="OrthoDB" id="5813957at2759"/>
<evidence type="ECO:0000313" key="3">
    <source>
        <dbReference type="Proteomes" id="UP000053660"/>
    </source>
</evidence>